<gene>
    <name evidence="2" type="ORF">KC571_02880</name>
</gene>
<protein>
    <submittedName>
        <fullName evidence="2">Uncharacterized protein</fullName>
    </submittedName>
</protein>
<feature type="non-terminal residue" evidence="2">
    <location>
        <position position="1"/>
    </location>
</feature>
<comment type="caution">
    <text evidence="2">The sequence shown here is derived from an EMBL/GenBank/DDBJ whole genome shotgun (WGS) entry which is preliminary data.</text>
</comment>
<evidence type="ECO:0000313" key="3">
    <source>
        <dbReference type="Proteomes" id="UP000701698"/>
    </source>
</evidence>
<feature type="compositionally biased region" description="Pro residues" evidence="1">
    <location>
        <begin position="153"/>
        <end position="178"/>
    </location>
</feature>
<evidence type="ECO:0000256" key="1">
    <source>
        <dbReference type="SAM" id="MobiDB-lite"/>
    </source>
</evidence>
<sequence length="258" mass="28961">LFGVDLWFEDVTRRFTFTHAGKKNFAIEVAKERLTELLELNTSDPEVKIVALYELDKALVKVINEMDPSQTDIIAALQHERMKTARLIAILQGVYTTPNEQHEETNEDEFAEGDESSEYDEFFDLGTSLIQSLDQSKTPSTSVQTNQQTPLPTNTPIPTPTQPTYQPPTATPPPPTPSPTTVTIPTATPTPNLGQGQEIEFTSVLKYENNHYTMNHSGTTYEVLNGSNYAQYVNETLKIHALLYTQNRIQLTEVEVDN</sequence>
<name>A0A955RQC3_UNCKA</name>
<feature type="compositionally biased region" description="Polar residues" evidence="1">
    <location>
        <begin position="133"/>
        <end position="143"/>
    </location>
</feature>
<dbReference type="AlphaFoldDB" id="A0A955RQC3"/>
<reference evidence="2" key="1">
    <citation type="submission" date="2020-04" db="EMBL/GenBank/DDBJ databases">
        <authorList>
            <person name="Zhang T."/>
        </authorList>
    </citation>
    <scope>NUCLEOTIDE SEQUENCE</scope>
    <source>
        <strain evidence="2">HKST-UBA01</strain>
    </source>
</reference>
<reference evidence="2" key="2">
    <citation type="journal article" date="2021" name="Microbiome">
        <title>Successional dynamics and alternative stable states in a saline activated sludge microbial community over 9 years.</title>
        <authorList>
            <person name="Wang Y."/>
            <person name="Ye J."/>
            <person name="Ju F."/>
            <person name="Liu L."/>
            <person name="Boyd J.A."/>
            <person name="Deng Y."/>
            <person name="Parks D.H."/>
            <person name="Jiang X."/>
            <person name="Yin X."/>
            <person name="Woodcroft B.J."/>
            <person name="Tyson G.W."/>
            <person name="Hugenholtz P."/>
            <person name="Polz M.F."/>
            <person name="Zhang T."/>
        </authorList>
    </citation>
    <scope>NUCLEOTIDE SEQUENCE</scope>
    <source>
        <strain evidence="2">HKST-UBA01</strain>
    </source>
</reference>
<organism evidence="2 3">
    <name type="scientific">candidate division WWE3 bacterium</name>
    <dbReference type="NCBI Taxonomy" id="2053526"/>
    <lineage>
        <taxon>Bacteria</taxon>
        <taxon>Katanobacteria</taxon>
    </lineage>
</organism>
<evidence type="ECO:0000313" key="2">
    <source>
        <dbReference type="EMBL" id="MCA9390327.1"/>
    </source>
</evidence>
<feature type="compositionally biased region" description="Low complexity" evidence="1">
    <location>
        <begin position="179"/>
        <end position="191"/>
    </location>
</feature>
<accession>A0A955RQC3</accession>
<proteinExistence type="predicted"/>
<dbReference type="EMBL" id="JAGQKX010000069">
    <property type="protein sequence ID" value="MCA9390327.1"/>
    <property type="molecule type" value="Genomic_DNA"/>
</dbReference>
<dbReference type="Proteomes" id="UP000701698">
    <property type="component" value="Unassembled WGS sequence"/>
</dbReference>
<feature type="region of interest" description="Disordered" evidence="1">
    <location>
        <begin position="133"/>
        <end position="195"/>
    </location>
</feature>